<comment type="caution">
    <text evidence="2">The sequence shown here is derived from an EMBL/GenBank/DDBJ whole genome shotgun (WGS) entry which is preliminary data.</text>
</comment>
<proteinExistence type="predicted"/>
<accession>A0A2S6HQH7</accession>
<gene>
    <name evidence="2" type="ORF">BXY41_10880</name>
</gene>
<evidence type="ECO:0000256" key="1">
    <source>
        <dbReference type="SAM" id="MobiDB-lite"/>
    </source>
</evidence>
<keyword evidence="3" id="KW-1185">Reference proteome</keyword>
<feature type="compositionally biased region" description="Acidic residues" evidence="1">
    <location>
        <begin position="42"/>
        <end position="53"/>
    </location>
</feature>
<protein>
    <submittedName>
        <fullName evidence="2">Uncharacterized protein</fullName>
    </submittedName>
</protein>
<evidence type="ECO:0000313" key="3">
    <source>
        <dbReference type="Proteomes" id="UP000237749"/>
    </source>
</evidence>
<organism evidence="2 3">
    <name type="scientific">Lacrimispora xylanisolvens</name>
    <dbReference type="NCBI Taxonomy" id="384636"/>
    <lineage>
        <taxon>Bacteria</taxon>
        <taxon>Bacillati</taxon>
        <taxon>Bacillota</taxon>
        <taxon>Clostridia</taxon>
        <taxon>Lachnospirales</taxon>
        <taxon>Lachnospiraceae</taxon>
        <taxon>Lacrimispora</taxon>
    </lineage>
</organism>
<dbReference type="RefSeq" id="WP_104437760.1">
    <property type="nucleotide sequence ID" value="NZ_PTJA01000008.1"/>
</dbReference>
<dbReference type="AlphaFoldDB" id="A0A2S6HQH7"/>
<evidence type="ECO:0000313" key="2">
    <source>
        <dbReference type="EMBL" id="PPK79855.1"/>
    </source>
</evidence>
<feature type="region of interest" description="Disordered" evidence="1">
    <location>
        <begin position="1"/>
        <end position="21"/>
    </location>
</feature>
<name>A0A2S6HQH7_9FIRM</name>
<reference evidence="2 3" key="1">
    <citation type="submission" date="2018-02" db="EMBL/GenBank/DDBJ databases">
        <title>Genomic Encyclopedia of Archaeal and Bacterial Type Strains, Phase II (KMG-II): from individual species to whole genera.</title>
        <authorList>
            <person name="Goeker M."/>
        </authorList>
    </citation>
    <scope>NUCLEOTIDE SEQUENCE [LARGE SCALE GENOMIC DNA]</scope>
    <source>
        <strain evidence="2 3">DSM 3808</strain>
    </source>
</reference>
<dbReference type="OrthoDB" id="2665494at2"/>
<dbReference type="EMBL" id="PTJA01000008">
    <property type="protein sequence ID" value="PPK79855.1"/>
    <property type="molecule type" value="Genomic_DNA"/>
</dbReference>
<feature type="region of interest" description="Disordered" evidence="1">
    <location>
        <begin position="41"/>
        <end position="90"/>
    </location>
</feature>
<feature type="compositionally biased region" description="Basic and acidic residues" evidence="1">
    <location>
        <begin position="69"/>
        <end position="80"/>
    </location>
</feature>
<sequence length="90" mass="9991">MKVFAPNKQYTGTSASVPFCNGVGETEDPRLLHWFKGHGYEVEDLPESEDPAEDMGKPREENPDAPEENAEKELDKEVKKGKSANQKAGE</sequence>
<dbReference type="Proteomes" id="UP000237749">
    <property type="component" value="Unassembled WGS sequence"/>
</dbReference>